<dbReference type="Pfam" id="PF00589">
    <property type="entry name" value="Phage_integrase"/>
    <property type="match status" value="1"/>
</dbReference>
<comment type="caution">
    <text evidence="5">The sequence shown here is derived from an EMBL/GenBank/DDBJ whole genome shotgun (WGS) entry which is preliminary data.</text>
</comment>
<dbReference type="AlphaFoldDB" id="A0A841J2I3"/>
<dbReference type="GO" id="GO:0015074">
    <property type="term" value="P:DNA integration"/>
    <property type="evidence" value="ECO:0007669"/>
    <property type="project" value="UniProtKB-KW"/>
</dbReference>
<accession>A0A841J2I3</accession>
<dbReference type="EMBL" id="JACIJP010000002">
    <property type="protein sequence ID" value="MBB6123736.1"/>
    <property type="molecule type" value="Genomic_DNA"/>
</dbReference>
<dbReference type="PANTHER" id="PTHR30629">
    <property type="entry name" value="PROPHAGE INTEGRASE"/>
    <property type="match status" value="1"/>
</dbReference>
<dbReference type="InterPro" id="IPR002104">
    <property type="entry name" value="Integrase_catalytic"/>
</dbReference>
<reference evidence="5 6" key="1">
    <citation type="submission" date="2020-08" db="EMBL/GenBank/DDBJ databases">
        <title>Genomic Encyclopedia of Type Strains, Phase IV (KMG-IV): sequencing the most valuable type-strain genomes for metagenomic binning, comparative biology and taxonomic classification.</title>
        <authorList>
            <person name="Goeker M."/>
        </authorList>
    </citation>
    <scope>NUCLEOTIDE SEQUENCE [LARGE SCALE GENOMIC DNA]</scope>
    <source>
        <strain evidence="5 6">DSM 102255</strain>
    </source>
</reference>
<evidence type="ECO:0000256" key="3">
    <source>
        <dbReference type="ARBA" id="ARBA00023172"/>
    </source>
</evidence>
<protein>
    <submittedName>
        <fullName evidence="5">Integrase</fullName>
    </submittedName>
</protein>
<dbReference type="InterPro" id="IPR050808">
    <property type="entry name" value="Phage_Integrase"/>
</dbReference>
<proteinExistence type="inferred from homology"/>
<dbReference type="GO" id="GO:0006310">
    <property type="term" value="P:DNA recombination"/>
    <property type="evidence" value="ECO:0007669"/>
    <property type="project" value="UniProtKB-KW"/>
</dbReference>
<keyword evidence="6" id="KW-1185">Reference proteome</keyword>
<dbReference type="PANTHER" id="PTHR30629:SF2">
    <property type="entry name" value="PROPHAGE INTEGRASE INTS-RELATED"/>
    <property type="match status" value="1"/>
</dbReference>
<evidence type="ECO:0000256" key="1">
    <source>
        <dbReference type="ARBA" id="ARBA00008857"/>
    </source>
</evidence>
<keyword evidence="3" id="KW-0233">DNA recombination</keyword>
<evidence type="ECO:0000256" key="2">
    <source>
        <dbReference type="ARBA" id="ARBA00022908"/>
    </source>
</evidence>
<dbReference type="GO" id="GO:0003677">
    <property type="term" value="F:DNA binding"/>
    <property type="evidence" value="ECO:0007669"/>
    <property type="project" value="InterPro"/>
</dbReference>
<dbReference type="Gene3D" id="1.10.443.10">
    <property type="entry name" value="Intergrase catalytic core"/>
    <property type="match status" value="1"/>
</dbReference>
<organism evidence="5 6">
    <name type="scientific">Sphingobium subterraneum</name>
    <dbReference type="NCBI Taxonomy" id="627688"/>
    <lineage>
        <taxon>Bacteria</taxon>
        <taxon>Pseudomonadati</taxon>
        <taxon>Pseudomonadota</taxon>
        <taxon>Alphaproteobacteria</taxon>
        <taxon>Sphingomonadales</taxon>
        <taxon>Sphingomonadaceae</taxon>
        <taxon>Sphingobium</taxon>
    </lineage>
</organism>
<name>A0A841J2I3_9SPHN</name>
<dbReference type="InterPro" id="IPR011010">
    <property type="entry name" value="DNA_brk_join_enz"/>
</dbReference>
<dbReference type="Proteomes" id="UP000552700">
    <property type="component" value="Unassembled WGS sequence"/>
</dbReference>
<feature type="domain" description="Tyr recombinase" evidence="4">
    <location>
        <begin position="148"/>
        <end position="331"/>
    </location>
</feature>
<comment type="similarity">
    <text evidence="1">Belongs to the 'phage' integrase family.</text>
</comment>
<sequence length="342" mass="38610">MNVFRPGWSWNSAGISAYTSATPVIHFASNTHQPGLPAEPTGERRFNDIIDAYLASPEWANLAKGTRRTWSGIVERIRDEWADTPAAAWSNPQQLMEIIRWRNTRAHQPRTADHRITVLHHLLSWARLHGEVSINIATNIPRLYRNGTRAEIIWLEDEIARFCAAAPPQIADGMRLAALTGLRCADLIGLTWPEIDDVKVVRITLKSQRRRKRAIIPLTPALRQLLDELAIRHRRPGVNTVLVNSWGRSWSVEGFGHGFNKIRDAFDVRHTDGRKKHLHDVRGTYATRLVLLGLSDQEIGDIMGWSAIQVSEVRKLYVQDDAAVRMISARGSGGWVGCKVRT</sequence>
<evidence type="ECO:0000259" key="4">
    <source>
        <dbReference type="PROSITE" id="PS51898"/>
    </source>
</evidence>
<evidence type="ECO:0000313" key="6">
    <source>
        <dbReference type="Proteomes" id="UP000552700"/>
    </source>
</evidence>
<keyword evidence="2" id="KW-0229">DNA integration</keyword>
<dbReference type="SUPFAM" id="SSF56349">
    <property type="entry name" value="DNA breaking-rejoining enzymes"/>
    <property type="match status" value="1"/>
</dbReference>
<dbReference type="RefSeq" id="WP_184079139.1">
    <property type="nucleotide sequence ID" value="NZ_JACIJP010000002.1"/>
</dbReference>
<dbReference type="InterPro" id="IPR013762">
    <property type="entry name" value="Integrase-like_cat_sf"/>
</dbReference>
<dbReference type="PROSITE" id="PS51898">
    <property type="entry name" value="TYR_RECOMBINASE"/>
    <property type="match status" value="1"/>
</dbReference>
<gene>
    <name evidence="5" type="ORF">FHS92_001465</name>
</gene>
<evidence type="ECO:0000313" key="5">
    <source>
        <dbReference type="EMBL" id="MBB6123736.1"/>
    </source>
</evidence>